<evidence type="ECO:0000256" key="10">
    <source>
        <dbReference type="ARBA" id="ARBA00048679"/>
    </source>
</evidence>
<evidence type="ECO:0000256" key="8">
    <source>
        <dbReference type="ARBA" id="ARBA00022968"/>
    </source>
</evidence>
<dbReference type="GO" id="GO:0007165">
    <property type="term" value="P:signal transduction"/>
    <property type="evidence" value="ECO:0007669"/>
    <property type="project" value="UniProtKB-ARBA"/>
</dbReference>
<dbReference type="FunFam" id="1.10.510.10:FF:000021">
    <property type="entry name" value="Serine/threonine protein kinase"/>
    <property type="match status" value="1"/>
</dbReference>
<dbReference type="PANTHER" id="PTHR43289:SF34">
    <property type="entry name" value="SERINE_THREONINE-PROTEIN KINASE YBDM-RELATED"/>
    <property type="match status" value="1"/>
</dbReference>
<dbReference type="Pfam" id="PF00069">
    <property type="entry name" value="Pkinase"/>
    <property type="match status" value="1"/>
</dbReference>
<evidence type="ECO:0000256" key="14">
    <source>
        <dbReference type="SAM" id="Phobius"/>
    </source>
</evidence>
<feature type="region of interest" description="Disordered" evidence="13">
    <location>
        <begin position="280"/>
        <end position="327"/>
    </location>
</feature>
<dbReference type="FunFam" id="3.30.200.20:FF:000035">
    <property type="entry name" value="Serine/threonine protein kinase Stk1"/>
    <property type="match status" value="1"/>
</dbReference>
<evidence type="ECO:0000256" key="5">
    <source>
        <dbReference type="ARBA" id="ARBA00022741"/>
    </source>
</evidence>
<evidence type="ECO:0000256" key="3">
    <source>
        <dbReference type="ARBA" id="ARBA00022544"/>
    </source>
</evidence>
<feature type="region of interest" description="Disordered" evidence="13">
    <location>
        <begin position="555"/>
        <end position="577"/>
    </location>
</feature>
<dbReference type="InterPro" id="IPR011009">
    <property type="entry name" value="Kinase-like_dom_sf"/>
</dbReference>
<gene>
    <name evidence="17" type="primary">pknB</name>
    <name evidence="17" type="ORF">HUG15_14415</name>
</gene>
<keyword evidence="14" id="KW-0472">Membrane</keyword>
<dbReference type="Pfam" id="PF03793">
    <property type="entry name" value="PASTA"/>
    <property type="match status" value="3"/>
</dbReference>
<evidence type="ECO:0000256" key="4">
    <source>
        <dbReference type="ARBA" id="ARBA00022679"/>
    </source>
</evidence>
<dbReference type="SMART" id="SM00740">
    <property type="entry name" value="PASTA"/>
    <property type="match status" value="3"/>
</dbReference>
<dbReference type="Gene3D" id="3.30.10.20">
    <property type="match status" value="3"/>
</dbReference>
<evidence type="ECO:0000256" key="1">
    <source>
        <dbReference type="ARBA" id="ARBA00012513"/>
    </source>
</evidence>
<dbReference type="InterPro" id="IPR000719">
    <property type="entry name" value="Prot_kinase_dom"/>
</dbReference>
<dbReference type="Gene3D" id="1.10.510.10">
    <property type="entry name" value="Transferase(Phosphotransferase) domain 1"/>
    <property type="match status" value="1"/>
</dbReference>
<keyword evidence="14" id="KW-0812">Transmembrane</keyword>
<keyword evidence="6 17" id="KW-0418">Kinase</keyword>
<dbReference type="Proteomes" id="UP000595823">
    <property type="component" value="Chromosome"/>
</dbReference>
<comment type="catalytic activity">
    <reaction evidence="10">
        <text>L-seryl-[protein] + ATP = O-phospho-L-seryl-[protein] + ADP + H(+)</text>
        <dbReference type="Rhea" id="RHEA:17989"/>
        <dbReference type="Rhea" id="RHEA-COMP:9863"/>
        <dbReference type="Rhea" id="RHEA-COMP:11604"/>
        <dbReference type="ChEBI" id="CHEBI:15378"/>
        <dbReference type="ChEBI" id="CHEBI:29999"/>
        <dbReference type="ChEBI" id="CHEBI:30616"/>
        <dbReference type="ChEBI" id="CHEBI:83421"/>
        <dbReference type="ChEBI" id="CHEBI:456216"/>
        <dbReference type="EC" id="2.7.11.1"/>
    </reaction>
</comment>
<evidence type="ECO:0000256" key="7">
    <source>
        <dbReference type="ARBA" id="ARBA00022840"/>
    </source>
</evidence>
<evidence type="ECO:0000259" key="15">
    <source>
        <dbReference type="PROSITE" id="PS50011"/>
    </source>
</evidence>
<dbReference type="EC" id="2.7.11.1" evidence="1"/>
<dbReference type="PROSITE" id="PS50011">
    <property type="entry name" value="PROTEIN_KINASE_DOM"/>
    <property type="match status" value="1"/>
</dbReference>
<dbReference type="NCBIfam" id="NF033483">
    <property type="entry name" value="PknB_PASTA_kin"/>
    <property type="match status" value="1"/>
</dbReference>
<keyword evidence="14" id="KW-1133">Transmembrane helix</keyword>
<dbReference type="GO" id="GO:0005524">
    <property type="term" value="F:ATP binding"/>
    <property type="evidence" value="ECO:0007669"/>
    <property type="project" value="UniProtKB-KW"/>
</dbReference>
<evidence type="ECO:0000256" key="2">
    <source>
        <dbReference type="ARBA" id="ARBA00022527"/>
    </source>
</evidence>
<keyword evidence="7" id="KW-0067">ATP-binding</keyword>
<evidence type="ECO:0000313" key="18">
    <source>
        <dbReference type="Proteomes" id="UP000595823"/>
    </source>
</evidence>
<feature type="domain" description="PASTA" evidence="16">
    <location>
        <begin position="424"/>
        <end position="490"/>
    </location>
</feature>
<keyword evidence="5" id="KW-0547">Nucleotide-binding</keyword>
<dbReference type="RefSeq" id="WP_200123770.1">
    <property type="nucleotide sequence ID" value="NZ_CP054705.1"/>
</dbReference>
<dbReference type="GO" id="GO:0009847">
    <property type="term" value="P:spore germination"/>
    <property type="evidence" value="ECO:0007669"/>
    <property type="project" value="UniProtKB-ARBA"/>
</dbReference>
<feature type="compositionally biased region" description="Acidic residues" evidence="13">
    <location>
        <begin position="559"/>
        <end position="575"/>
    </location>
</feature>
<proteinExistence type="predicted"/>
<dbReference type="AlphaFoldDB" id="A0A7T6Z4F2"/>
<feature type="domain" description="PASTA" evidence="16">
    <location>
        <begin position="491"/>
        <end position="556"/>
    </location>
</feature>
<dbReference type="KEGG" id="scia:HUG15_14415"/>
<evidence type="ECO:0000256" key="12">
    <source>
        <dbReference type="ARBA" id="ARBA00070041"/>
    </source>
</evidence>
<evidence type="ECO:0000256" key="6">
    <source>
        <dbReference type="ARBA" id="ARBA00022777"/>
    </source>
</evidence>
<keyword evidence="4" id="KW-0808">Transferase</keyword>
<dbReference type="CDD" id="cd14014">
    <property type="entry name" value="STKc_PknB_like"/>
    <property type="match status" value="1"/>
</dbReference>
<dbReference type="PROSITE" id="PS51178">
    <property type="entry name" value="PASTA"/>
    <property type="match status" value="3"/>
</dbReference>
<feature type="domain" description="Protein kinase" evidence="15">
    <location>
        <begin position="9"/>
        <end position="269"/>
    </location>
</feature>
<dbReference type="InterPro" id="IPR008271">
    <property type="entry name" value="Ser/Thr_kinase_AS"/>
</dbReference>
<dbReference type="Gene3D" id="3.30.200.20">
    <property type="entry name" value="Phosphorylase Kinase, domain 1"/>
    <property type="match status" value="1"/>
</dbReference>
<evidence type="ECO:0000256" key="9">
    <source>
        <dbReference type="ARBA" id="ARBA00047899"/>
    </source>
</evidence>
<dbReference type="GO" id="GO:0071224">
    <property type="term" value="P:cellular response to peptidoglycan"/>
    <property type="evidence" value="ECO:0007669"/>
    <property type="project" value="UniProtKB-ARBA"/>
</dbReference>
<keyword evidence="2" id="KW-0723">Serine/threonine-protein kinase</keyword>
<comment type="catalytic activity">
    <reaction evidence="9">
        <text>L-threonyl-[protein] + ATP = O-phospho-L-threonyl-[protein] + ADP + H(+)</text>
        <dbReference type="Rhea" id="RHEA:46608"/>
        <dbReference type="Rhea" id="RHEA-COMP:11060"/>
        <dbReference type="Rhea" id="RHEA-COMP:11605"/>
        <dbReference type="ChEBI" id="CHEBI:15378"/>
        <dbReference type="ChEBI" id="CHEBI:30013"/>
        <dbReference type="ChEBI" id="CHEBI:30616"/>
        <dbReference type="ChEBI" id="CHEBI:61977"/>
        <dbReference type="ChEBI" id="CHEBI:456216"/>
        <dbReference type="EC" id="2.7.11.1"/>
    </reaction>
</comment>
<dbReference type="Gene3D" id="2.60.40.2560">
    <property type="match status" value="1"/>
</dbReference>
<evidence type="ECO:0000313" key="17">
    <source>
        <dbReference type="EMBL" id="QQK76641.1"/>
    </source>
</evidence>
<dbReference type="GO" id="GO:0004674">
    <property type="term" value="F:protein serine/threonine kinase activity"/>
    <property type="evidence" value="ECO:0007669"/>
    <property type="project" value="UniProtKB-KW"/>
</dbReference>
<organism evidence="17 18">
    <name type="scientific">Salicibibacter cibarius</name>
    <dbReference type="NCBI Taxonomy" id="2743000"/>
    <lineage>
        <taxon>Bacteria</taxon>
        <taxon>Bacillati</taxon>
        <taxon>Bacillota</taxon>
        <taxon>Bacilli</taxon>
        <taxon>Bacillales</taxon>
        <taxon>Bacillaceae</taxon>
        <taxon>Salicibibacter</taxon>
    </lineage>
</organism>
<keyword evidence="3" id="KW-0309">Germination</keyword>
<accession>A0A7T6Z4F2</accession>
<protein>
    <recommendedName>
        <fullName evidence="12">Serine/threonine-protein kinase PrkC</fullName>
        <ecNumber evidence="1">2.7.11.1</ecNumber>
    </recommendedName>
</protein>
<feature type="domain" description="PASTA" evidence="16">
    <location>
        <begin position="357"/>
        <end position="423"/>
    </location>
</feature>
<dbReference type="CDD" id="cd06577">
    <property type="entry name" value="PASTA_pknB"/>
    <property type="match status" value="2"/>
</dbReference>
<dbReference type="InterPro" id="IPR005543">
    <property type="entry name" value="PASTA_dom"/>
</dbReference>
<dbReference type="PROSITE" id="PS00108">
    <property type="entry name" value="PROTEIN_KINASE_ST"/>
    <property type="match status" value="1"/>
</dbReference>
<dbReference type="SUPFAM" id="SSF56112">
    <property type="entry name" value="Protein kinase-like (PK-like)"/>
    <property type="match status" value="1"/>
</dbReference>
<evidence type="ECO:0000256" key="13">
    <source>
        <dbReference type="SAM" id="MobiDB-lite"/>
    </source>
</evidence>
<dbReference type="EMBL" id="CP054705">
    <property type="protein sequence ID" value="QQK76641.1"/>
    <property type="molecule type" value="Genomic_DNA"/>
</dbReference>
<keyword evidence="18" id="KW-1185">Reference proteome</keyword>
<feature type="transmembrane region" description="Helical" evidence="14">
    <location>
        <begin position="334"/>
        <end position="356"/>
    </location>
</feature>
<reference evidence="17 18" key="1">
    <citation type="submission" date="2020-06" db="EMBL/GenBank/DDBJ databases">
        <title>Genomic analysis of Salicibibacter sp. NKC5-3.</title>
        <authorList>
            <person name="Oh Y.J."/>
        </authorList>
    </citation>
    <scope>NUCLEOTIDE SEQUENCE [LARGE SCALE GENOMIC DNA]</scope>
    <source>
        <strain evidence="17 18">NKC5-3</strain>
    </source>
</reference>
<dbReference type="PANTHER" id="PTHR43289">
    <property type="entry name" value="MITOGEN-ACTIVATED PROTEIN KINASE KINASE KINASE 20-RELATED"/>
    <property type="match status" value="1"/>
</dbReference>
<name>A0A7T6Z4F2_9BACI</name>
<comment type="subcellular location">
    <subcellularLocation>
        <location evidence="11">Spore membrane</location>
        <topology evidence="11">Single-pass type II membrane protein</topology>
    </subcellularLocation>
</comment>
<evidence type="ECO:0000256" key="11">
    <source>
        <dbReference type="ARBA" id="ARBA00060432"/>
    </source>
</evidence>
<keyword evidence="8" id="KW-0735">Signal-anchor</keyword>
<dbReference type="SMART" id="SM00220">
    <property type="entry name" value="S_TKc"/>
    <property type="match status" value="1"/>
</dbReference>
<sequence>MIGERIDGRYEVKAYIGGGMAHVYRASDIILERDVAVKVLQPQHVDDEAFVRRFRREAEASTNLVHPNIVDIFDLGENDGIFYIVMEYMRNNTLKDKIVNEGALPFDEAMRIFSELTSAIAYAHDQGIIHRDIKPQNILLDEDGSVKVTDFGIARASSAATITQTNSVLGSVHYMSPEQARAGTLTTKTDIYAIGVTLFEMVTGLLPFNADSAVSIALKHLQDPFPNAKDLRSDLPESVNNIIRRATAKDPLQRYENVEKMHLDGETALSPERINEAPIHIADPDEESTRPIPAVGPGHNTEDTKVANGADDEETPEASPEPSGNKKKRRLWKIAGIALLVLIAIIAAFTVVPALLSPDEVEVPDVVGSEENEAIEELEALNLQPELEYEFHEEAEEDVIFHQDPSAGRTVREGQTVAISVSEGQETVEMPDVIGLQYEQALEELQDFEDVDLISQETEDVAEDLVIEQTPAADEEVVPGETTVQITYSEAPDVTLEDLTGTSQDGVNNYLEANNLTGSFQRSESENVPEGEVISHDPGPYVTVSQGTEISFVISDGPPPEEEEEEDEEEDEDEPAQTVVATIPVEVSDDNAYEIEIEYEDATTDGTEVYVEEEITEDTEYEVNLEVTPDTDGSYTLYLDGEEAQSNSFSYED</sequence>
<evidence type="ECO:0000259" key="16">
    <source>
        <dbReference type="PROSITE" id="PS51178"/>
    </source>
</evidence>